<dbReference type="InterPro" id="IPR035912">
    <property type="entry name" value="EHR_sf"/>
</dbReference>
<comment type="similarity">
    <text evidence="1">Belongs to the E(R) family.</text>
</comment>
<dbReference type="OrthoDB" id="7887808at2759"/>
<protein>
    <submittedName>
        <fullName evidence="2">Uncharacterized protein</fullName>
    </submittedName>
</protein>
<dbReference type="AlphaFoldDB" id="A0A9J5XEU2"/>
<reference evidence="2 3" key="1">
    <citation type="submission" date="2020-09" db="EMBL/GenBank/DDBJ databases">
        <title>De no assembly of potato wild relative species, Solanum commersonii.</title>
        <authorList>
            <person name="Cho K."/>
        </authorList>
    </citation>
    <scope>NUCLEOTIDE SEQUENCE [LARGE SCALE GENOMIC DNA]</scope>
    <source>
        <strain evidence="2">LZ3.2</strain>
        <tissue evidence="2">Leaf</tissue>
    </source>
</reference>
<dbReference type="Proteomes" id="UP000824120">
    <property type="component" value="Chromosome 9"/>
</dbReference>
<proteinExistence type="inferred from homology"/>
<name>A0A9J5XEU2_SOLCO</name>
<dbReference type="PANTHER" id="PTHR12373">
    <property type="entry name" value="ENHANCER OF RUDIMENTARY ERH"/>
    <property type="match status" value="1"/>
</dbReference>
<comment type="caution">
    <text evidence="2">The sequence shown here is derived from an EMBL/GenBank/DDBJ whole genome shotgun (WGS) entry which is preliminary data.</text>
</comment>
<accession>A0A9J5XEU2</accession>
<organism evidence="2 3">
    <name type="scientific">Solanum commersonii</name>
    <name type="common">Commerson's wild potato</name>
    <name type="synonym">Commerson's nightshade</name>
    <dbReference type="NCBI Taxonomy" id="4109"/>
    <lineage>
        <taxon>Eukaryota</taxon>
        <taxon>Viridiplantae</taxon>
        <taxon>Streptophyta</taxon>
        <taxon>Embryophyta</taxon>
        <taxon>Tracheophyta</taxon>
        <taxon>Spermatophyta</taxon>
        <taxon>Magnoliopsida</taxon>
        <taxon>eudicotyledons</taxon>
        <taxon>Gunneridae</taxon>
        <taxon>Pentapetalae</taxon>
        <taxon>asterids</taxon>
        <taxon>lamiids</taxon>
        <taxon>Solanales</taxon>
        <taxon>Solanaceae</taxon>
        <taxon>Solanoideae</taxon>
        <taxon>Solaneae</taxon>
        <taxon>Solanum</taxon>
    </lineage>
</organism>
<dbReference type="EMBL" id="JACXVP010000009">
    <property type="protein sequence ID" value="KAG5586913.1"/>
    <property type="molecule type" value="Genomic_DNA"/>
</dbReference>
<dbReference type="Gene3D" id="3.30.2260.10">
    <property type="entry name" value="Enhancer of rudimentary"/>
    <property type="match status" value="1"/>
</dbReference>
<dbReference type="Pfam" id="PF01133">
    <property type="entry name" value="ER"/>
    <property type="match status" value="1"/>
</dbReference>
<sequence>MDEICALYEKKIKELNPVIREISYDISYHYNFIDDLADMSALVYDHSIQTSLPYDQQWIKQKTLQHLENWHHRDNIS</sequence>
<dbReference type="PANTHER" id="PTHR12373:SF0">
    <property type="entry name" value="ENHANCER OF RUDIMENTARY HOMOLOG"/>
    <property type="match status" value="1"/>
</dbReference>
<evidence type="ECO:0000256" key="1">
    <source>
        <dbReference type="ARBA" id="ARBA00007491"/>
    </source>
</evidence>
<evidence type="ECO:0000313" key="2">
    <source>
        <dbReference type="EMBL" id="KAG5586913.1"/>
    </source>
</evidence>
<dbReference type="InterPro" id="IPR000781">
    <property type="entry name" value="ERH"/>
</dbReference>
<evidence type="ECO:0000313" key="3">
    <source>
        <dbReference type="Proteomes" id="UP000824120"/>
    </source>
</evidence>
<keyword evidence="3" id="KW-1185">Reference proteome</keyword>
<dbReference type="SUPFAM" id="SSF143875">
    <property type="entry name" value="ERH-like"/>
    <property type="match status" value="1"/>
</dbReference>
<gene>
    <name evidence="2" type="ORF">H5410_047347</name>
</gene>